<dbReference type="Gene3D" id="3.40.50.1240">
    <property type="entry name" value="Phosphoglycerate mutase-like"/>
    <property type="match status" value="1"/>
</dbReference>
<dbReference type="SMART" id="SM00855">
    <property type="entry name" value="PGAM"/>
    <property type="match status" value="1"/>
</dbReference>
<dbReference type="Proteomes" id="UP000245680">
    <property type="component" value="Unassembled WGS sequence"/>
</dbReference>
<dbReference type="InterPro" id="IPR013078">
    <property type="entry name" value="His_Pase_superF_clade-1"/>
</dbReference>
<gene>
    <name evidence="1" type="ORF">DKT77_17370</name>
</gene>
<dbReference type="Pfam" id="PF00300">
    <property type="entry name" value="His_Phos_1"/>
    <property type="match status" value="1"/>
</dbReference>
<dbReference type="EMBL" id="QGKU01000052">
    <property type="protein sequence ID" value="PWR01333.1"/>
    <property type="molecule type" value="Genomic_DNA"/>
</dbReference>
<comment type="caution">
    <text evidence="1">The sequence shown here is derived from an EMBL/GenBank/DDBJ whole genome shotgun (WGS) entry which is preliminary data.</text>
</comment>
<accession>A0A2V2LHH5</accession>
<evidence type="ECO:0000313" key="1">
    <source>
        <dbReference type="EMBL" id="PWR01333.1"/>
    </source>
</evidence>
<dbReference type="GO" id="GO:0016791">
    <property type="term" value="F:phosphatase activity"/>
    <property type="evidence" value="ECO:0007669"/>
    <property type="project" value="TreeGrafter"/>
</dbReference>
<proteinExistence type="predicted"/>
<dbReference type="InterPro" id="IPR029033">
    <property type="entry name" value="His_PPase_superfam"/>
</dbReference>
<sequence>MTETRYWWVRHGPTHAKTMIGWTDLPADLGDRAALDRLAAHLPSGAPVVSSDLSRAVQTADAIADGRRRLPHDPDLRELHFGAWENRSFAEIDAETPELIRAFWETPGPVRAPGGEGWHDLSARVGAAVDRLAGMAPDVIVVAHFGAILTQLERATGAPTTEVFGQKIDNLSVTCLVRGPDGWRAAAVNHLP</sequence>
<reference evidence="1 2" key="1">
    <citation type="submission" date="2018-05" db="EMBL/GenBank/DDBJ databases">
        <title>Rhodobacteraceae gen. nov., sp. nov. isolated from sea water.</title>
        <authorList>
            <person name="Ren Y."/>
        </authorList>
    </citation>
    <scope>NUCLEOTIDE SEQUENCE [LARGE SCALE GENOMIC DNA]</scope>
    <source>
        <strain evidence="1 2">TG-679</strain>
    </source>
</reference>
<protein>
    <submittedName>
        <fullName evidence="1">Histidine phosphatase family protein</fullName>
    </submittedName>
</protein>
<organism evidence="1 2">
    <name type="scientific">Meridianimarinicoccus roseus</name>
    <dbReference type="NCBI Taxonomy" id="2072018"/>
    <lineage>
        <taxon>Bacteria</taxon>
        <taxon>Pseudomonadati</taxon>
        <taxon>Pseudomonadota</taxon>
        <taxon>Alphaproteobacteria</taxon>
        <taxon>Rhodobacterales</taxon>
        <taxon>Paracoccaceae</taxon>
        <taxon>Meridianimarinicoccus</taxon>
    </lineage>
</organism>
<dbReference type="AlphaFoldDB" id="A0A2V2LHH5"/>
<dbReference type="RefSeq" id="WP_109812942.1">
    <property type="nucleotide sequence ID" value="NZ_QGKU01000052.1"/>
</dbReference>
<dbReference type="OrthoDB" id="8347407at2"/>
<dbReference type="PANTHER" id="PTHR48100:SF1">
    <property type="entry name" value="HISTIDINE PHOSPHATASE FAMILY PROTEIN-RELATED"/>
    <property type="match status" value="1"/>
</dbReference>
<dbReference type="SUPFAM" id="SSF53254">
    <property type="entry name" value="Phosphoglycerate mutase-like"/>
    <property type="match status" value="1"/>
</dbReference>
<dbReference type="GO" id="GO:0005737">
    <property type="term" value="C:cytoplasm"/>
    <property type="evidence" value="ECO:0007669"/>
    <property type="project" value="TreeGrafter"/>
</dbReference>
<evidence type="ECO:0000313" key="2">
    <source>
        <dbReference type="Proteomes" id="UP000245680"/>
    </source>
</evidence>
<keyword evidence="2" id="KW-1185">Reference proteome</keyword>
<dbReference type="PANTHER" id="PTHR48100">
    <property type="entry name" value="BROAD-SPECIFICITY PHOSPHATASE YOR283W-RELATED"/>
    <property type="match status" value="1"/>
</dbReference>
<name>A0A2V2LHH5_9RHOB</name>
<dbReference type="InterPro" id="IPR050275">
    <property type="entry name" value="PGM_Phosphatase"/>
</dbReference>
<dbReference type="CDD" id="cd07067">
    <property type="entry name" value="HP_PGM_like"/>
    <property type="match status" value="1"/>
</dbReference>